<feature type="transmembrane region" description="Helical" evidence="1">
    <location>
        <begin position="12"/>
        <end position="38"/>
    </location>
</feature>
<evidence type="ECO:0000313" key="2">
    <source>
        <dbReference type="EMBL" id="MBN8661593.1"/>
    </source>
</evidence>
<dbReference type="EMBL" id="JAFLCK010000022">
    <property type="protein sequence ID" value="MBN8661593.1"/>
    <property type="molecule type" value="Genomic_DNA"/>
</dbReference>
<protein>
    <submittedName>
        <fullName evidence="2">Uncharacterized protein</fullName>
    </submittedName>
</protein>
<proteinExistence type="predicted"/>
<sequence length="391" mass="44808">MKISSDKEMRPYFVSPLFDSLFVCGGAVWILFAMSLSVSSQTSNSHQMQLLYQISALGAIFFSACHSLATPVLEAVENFSSGKSSFKSSLCSSCKPGLGSLFALIIVAATILSLDVWLRLPLIAVLCKYYLLLVPYHFLFQIKGIFLIYCRRGGFPLDPHRRRQLDFLFHTTAFYWVAFLLSSGQQAGQTFLFQELPAWALFSESFVDILRLLVSVFAFCYCSRLLFRLGRKVNRVPWIAILLLASGLAFFLLPIWCVKELWLFVPSFFHGLQYLIVVNERLKENLQEALKDYSSFFYPVSLVLVLFLYGLPWLIFMGSGWKVIAALFVIFQLWHFHLDGHIWKKKKERLQNRSFKNFSALSSLCESARNLRPGYPRAIFSHQAHLDRSTD</sequence>
<reference evidence="2" key="1">
    <citation type="submission" date="2021-02" db="EMBL/GenBank/DDBJ databases">
        <title>Genome-Resolved Metagenomics of a Microbial Community Performing Photosynthetic Biological Nutrient Removal.</title>
        <authorList>
            <person name="Mcdaniel E.A."/>
        </authorList>
    </citation>
    <scope>NUCLEOTIDE SEQUENCE</scope>
    <source>
        <strain evidence="2">UWPOB_OBS1</strain>
    </source>
</reference>
<feature type="transmembrane region" description="Helical" evidence="1">
    <location>
        <begin position="297"/>
        <end position="317"/>
    </location>
</feature>
<feature type="transmembrane region" description="Helical" evidence="1">
    <location>
        <begin position="323"/>
        <end position="343"/>
    </location>
</feature>
<dbReference type="AlphaFoldDB" id="A0A8J7PJK4"/>
<feature type="transmembrane region" description="Helical" evidence="1">
    <location>
        <begin position="167"/>
        <end position="185"/>
    </location>
</feature>
<feature type="transmembrane region" description="Helical" evidence="1">
    <location>
        <begin position="129"/>
        <end position="146"/>
    </location>
</feature>
<keyword evidence="1" id="KW-1133">Transmembrane helix</keyword>
<feature type="transmembrane region" description="Helical" evidence="1">
    <location>
        <begin position="50"/>
        <end position="76"/>
    </location>
</feature>
<gene>
    <name evidence="2" type="ORF">J0M35_14605</name>
</gene>
<comment type="caution">
    <text evidence="2">The sequence shown here is derived from an EMBL/GenBank/DDBJ whole genome shotgun (WGS) entry which is preliminary data.</text>
</comment>
<feature type="transmembrane region" description="Helical" evidence="1">
    <location>
        <begin position="97"/>
        <end position="117"/>
    </location>
</feature>
<evidence type="ECO:0000313" key="3">
    <source>
        <dbReference type="Proteomes" id="UP000664277"/>
    </source>
</evidence>
<name>A0A8J7PJK4_9BACT</name>
<organism evidence="2 3">
    <name type="scientific">Candidatus Obscuribacter phosphatis</name>
    <dbReference type="NCBI Taxonomy" id="1906157"/>
    <lineage>
        <taxon>Bacteria</taxon>
        <taxon>Bacillati</taxon>
        <taxon>Candidatus Melainabacteria</taxon>
        <taxon>Candidatus Obscuribacterales</taxon>
        <taxon>Candidatus Obscuribacteraceae</taxon>
        <taxon>Candidatus Obscuribacter</taxon>
    </lineage>
</organism>
<dbReference type="Proteomes" id="UP000664277">
    <property type="component" value="Unassembled WGS sequence"/>
</dbReference>
<accession>A0A8J7PJK4</accession>
<keyword evidence="1" id="KW-0472">Membrane</keyword>
<feature type="transmembrane region" description="Helical" evidence="1">
    <location>
        <begin position="261"/>
        <end position="277"/>
    </location>
</feature>
<evidence type="ECO:0000256" key="1">
    <source>
        <dbReference type="SAM" id="Phobius"/>
    </source>
</evidence>
<keyword evidence="1" id="KW-0812">Transmembrane</keyword>
<feature type="transmembrane region" description="Helical" evidence="1">
    <location>
        <begin position="236"/>
        <end position="255"/>
    </location>
</feature>
<feature type="transmembrane region" description="Helical" evidence="1">
    <location>
        <begin position="205"/>
        <end position="227"/>
    </location>
</feature>